<protein>
    <submittedName>
        <fullName evidence="2">Uncharacterized protein</fullName>
    </submittedName>
</protein>
<comment type="caution">
    <text evidence="2">The sequence shown here is derived from an EMBL/GenBank/DDBJ whole genome shotgun (WGS) entry which is preliminary data.</text>
</comment>
<gene>
    <name evidence="2" type="ORF">SAMN06265374_2787</name>
</gene>
<feature type="region of interest" description="Disordered" evidence="1">
    <location>
        <begin position="1"/>
        <end position="22"/>
    </location>
</feature>
<evidence type="ECO:0000313" key="3">
    <source>
        <dbReference type="Proteomes" id="UP001157914"/>
    </source>
</evidence>
<evidence type="ECO:0000313" key="2">
    <source>
        <dbReference type="EMBL" id="SMP26776.1"/>
    </source>
</evidence>
<keyword evidence="3" id="KW-1185">Reference proteome</keyword>
<name>A0ABY1P5Z2_9HYPH</name>
<organism evidence="2 3">
    <name type="scientific">Roseibium denhamense</name>
    <dbReference type="NCBI Taxonomy" id="76305"/>
    <lineage>
        <taxon>Bacteria</taxon>
        <taxon>Pseudomonadati</taxon>
        <taxon>Pseudomonadota</taxon>
        <taxon>Alphaproteobacteria</taxon>
        <taxon>Hyphomicrobiales</taxon>
        <taxon>Stappiaceae</taxon>
        <taxon>Roseibium</taxon>
    </lineage>
</organism>
<accession>A0ABY1P5Z2</accession>
<dbReference type="EMBL" id="FXTT01000003">
    <property type="protein sequence ID" value="SMP26776.1"/>
    <property type="molecule type" value="Genomic_DNA"/>
</dbReference>
<dbReference type="Proteomes" id="UP001157914">
    <property type="component" value="Unassembled WGS sequence"/>
</dbReference>
<evidence type="ECO:0000256" key="1">
    <source>
        <dbReference type="SAM" id="MobiDB-lite"/>
    </source>
</evidence>
<proteinExistence type="predicted"/>
<sequence>MDPRVRPEDDGGRGEALPNRDRPSSRFALRLTGMTAVVWSVAIKLDRTTIDQLWAVNQVRFTTR</sequence>
<reference evidence="2 3" key="1">
    <citation type="submission" date="2017-05" db="EMBL/GenBank/DDBJ databases">
        <authorList>
            <person name="Varghese N."/>
            <person name="Submissions S."/>
        </authorList>
    </citation>
    <scope>NUCLEOTIDE SEQUENCE [LARGE SCALE GENOMIC DNA]</scope>
    <source>
        <strain evidence="2 3">DSM 15949</strain>
    </source>
</reference>